<keyword evidence="12" id="KW-0472">Membrane</keyword>
<dbReference type="InterPro" id="IPR034334">
    <property type="entry name" value="PGES2"/>
</dbReference>
<evidence type="ECO:0000256" key="7">
    <source>
        <dbReference type="ARBA" id="ARBA00022585"/>
    </source>
</evidence>
<dbReference type="PROSITE" id="PS00195">
    <property type="entry name" value="GLUTAREDOXIN_1"/>
    <property type="match status" value="1"/>
</dbReference>
<evidence type="ECO:0000256" key="8">
    <source>
        <dbReference type="ARBA" id="ARBA00022692"/>
    </source>
</evidence>
<keyword evidence="5" id="KW-0644">Prostaglandin metabolism</keyword>
<comment type="catalytic activity">
    <reaction evidence="15">
        <text>prostaglandin H2 = (12S)-hydroxy-(5Z,8E,10E)-heptadecatrienoate + malonaldehyde</text>
        <dbReference type="Rhea" id="RHEA:48644"/>
        <dbReference type="ChEBI" id="CHEBI:57405"/>
        <dbReference type="ChEBI" id="CHEBI:90694"/>
        <dbReference type="ChEBI" id="CHEBI:566274"/>
    </reaction>
    <physiologicalReaction direction="left-to-right" evidence="15">
        <dbReference type="Rhea" id="RHEA:48645"/>
    </physiologicalReaction>
</comment>
<proteinExistence type="evidence at transcript level"/>
<evidence type="ECO:0000256" key="4">
    <source>
        <dbReference type="ARBA" id="ARBA00019474"/>
    </source>
</evidence>
<evidence type="ECO:0000256" key="11">
    <source>
        <dbReference type="ARBA" id="ARBA00023098"/>
    </source>
</evidence>
<dbReference type="AlphaFoldDB" id="A0A023FZS3"/>
<evidence type="ECO:0000256" key="14">
    <source>
        <dbReference type="ARBA" id="ARBA00023235"/>
    </source>
</evidence>
<keyword evidence="10" id="KW-1133">Transmembrane helix</keyword>
<dbReference type="PANTHER" id="PTHR12782:SF5">
    <property type="entry name" value="PROSTAGLANDIN E SYNTHASE 2"/>
    <property type="match status" value="1"/>
</dbReference>
<keyword evidence="6" id="KW-0444">Lipid biosynthesis</keyword>
<dbReference type="SFLD" id="SFLDG01182">
    <property type="entry name" value="Prostaglandin_E_synthase_like"/>
    <property type="match status" value="1"/>
</dbReference>
<dbReference type="EC" id="5.3.99.3" evidence="3"/>
<dbReference type="GO" id="GO:0050220">
    <property type="term" value="F:prostaglandin-E synthase activity"/>
    <property type="evidence" value="ECO:0007669"/>
    <property type="project" value="UniProtKB-EC"/>
</dbReference>
<dbReference type="InterPro" id="IPR004045">
    <property type="entry name" value="Glutathione_S-Trfase_N"/>
</dbReference>
<evidence type="ECO:0000256" key="10">
    <source>
        <dbReference type="ARBA" id="ARBA00022989"/>
    </source>
</evidence>
<dbReference type="GO" id="GO:0012505">
    <property type="term" value="C:endomembrane system"/>
    <property type="evidence" value="ECO:0007669"/>
    <property type="project" value="UniProtKB-SubCell"/>
</dbReference>
<dbReference type="InterPro" id="IPR034335">
    <property type="entry name" value="PGES2_C"/>
</dbReference>
<dbReference type="PROSITE" id="PS51354">
    <property type="entry name" value="GLUTAREDOXIN_2"/>
    <property type="match status" value="1"/>
</dbReference>
<protein>
    <recommendedName>
        <fullName evidence="4">Prostaglandin E synthase 2</fullName>
        <ecNumber evidence="3">5.3.99.3</ecNumber>
    </recommendedName>
    <alternativeName>
        <fullName evidence="17">Microsomal prostaglandin E synthase 2</fullName>
    </alternativeName>
</protein>
<evidence type="ECO:0000256" key="18">
    <source>
        <dbReference type="ARBA" id="ARBA00037847"/>
    </source>
</evidence>
<sequence>MAALSAQLARCASLAKCISPAATYASVHVAKLSSFARSSSKWNFSKFRFLAVAGLASGAIGHAYMRGLELRKDPIGDIFSPLNTKSITHPGTKISRVVNGPNTKTGLKITIYQYQTCPFCCKVRAFLDFYGIPYNVVEVDPVLRQQLKFSEYKKVPILLVEEGGKCWQIYDSTVIISMLQSYLNDIKGGFRKYLCLYEPVKVKDASGKESLEVFNKYFLMMDSTPVEGKALIELKEEQKWRMWADDVLVHVLSPNVYRTWQEALQAFNYFSEVGEWERNFPTWERLLVIYVGAAAMYFVAKRLKKRHDLKDDVRESFRDACRKWTTAVGTEHKFHGGSLPNLADLAVYGVLSSVEGCTAFEDMLTDTKIGDWYYRMKEATSSHAGTRALSAMAC</sequence>
<dbReference type="Gene3D" id="1.20.1050.10">
    <property type="match status" value="1"/>
</dbReference>
<evidence type="ECO:0000313" key="20">
    <source>
        <dbReference type="EMBL" id="JAC27002.1"/>
    </source>
</evidence>
<keyword evidence="14" id="KW-0413">Isomerase</keyword>
<reference evidence="20" key="1">
    <citation type="submission" date="2014-03" db="EMBL/GenBank/DDBJ databases">
        <title>The sialotranscriptome of Amblyomma triste, Amblyomma parvum and Amblyomma cajennense ticks, uncovered by 454-based RNA-seq.</title>
        <authorList>
            <person name="Garcia G.R."/>
            <person name="Gardinassi L.G."/>
            <person name="Ribeiro J.M."/>
            <person name="Anatrielo E."/>
            <person name="Ferreira B.R."/>
            <person name="Moreira H.N."/>
            <person name="Mafra C."/>
            <person name="Olegario M.M."/>
            <person name="Szabo P.J."/>
            <person name="Miranda-Santos I.K."/>
            <person name="Maruyama S.R."/>
        </authorList>
    </citation>
    <scope>NUCLEOTIDE SEQUENCE</scope>
    <source>
        <strain evidence="20">Araguapaz</strain>
        <tissue evidence="20">Salivary glands</tissue>
    </source>
</reference>
<evidence type="ECO:0000256" key="13">
    <source>
        <dbReference type="ARBA" id="ARBA00023160"/>
    </source>
</evidence>
<dbReference type="CDD" id="cd03197">
    <property type="entry name" value="GST_C_mPGES2"/>
    <property type="match status" value="1"/>
</dbReference>
<organism evidence="20">
    <name type="scientific">Amblyomma parvum</name>
    <name type="common">South American tick</name>
    <dbReference type="NCBI Taxonomy" id="251391"/>
    <lineage>
        <taxon>Eukaryota</taxon>
        <taxon>Metazoa</taxon>
        <taxon>Ecdysozoa</taxon>
        <taxon>Arthropoda</taxon>
        <taxon>Chelicerata</taxon>
        <taxon>Arachnida</taxon>
        <taxon>Acari</taxon>
        <taxon>Parasitiformes</taxon>
        <taxon>Ixodida</taxon>
        <taxon>Ixodoidea</taxon>
        <taxon>Ixodidae</taxon>
        <taxon>Amblyomminae</taxon>
        <taxon>Amblyomma</taxon>
    </lineage>
</organism>
<accession>A0A023FZS3</accession>
<feature type="domain" description="GST N-terminal" evidence="19">
    <location>
        <begin position="112"/>
        <end position="180"/>
    </location>
</feature>
<evidence type="ECO:0000256" key="9">
    <source>
        <dbReference type="ARBA" id="ARBA00022832"/>
    </source>
</evidence>
<dbReference type="InterPro" id="IPR036249">
    <property type="entry name" value="Thioredoxin-like_sf"/>
</dbReference>
<dbReference type="SUPFAM" id="SSF52833">
    <property type="entry name" value="Thioredoxin-like"/>
    <property type="match status" value="1"/>
</dbReference>
<comment type="similarity">
    <text evidence="2">Belongs to the GST superfamily.</text>
</comment>
<evidence type="ECO:0000256" key="3">
    <source>
        <dbReference type="ARBA" id="ARBA00012203"/>
    </source>
</evidence>
<evidence type="ECO:0000256" key="16">
    <source>
        <dbReference type="ARBA" id="ARBA00023931"/>
    </source>
</evidence>
<keyword evidence="13" id="KW-0275">Fatty acid biosynthesis</keyword>
<dbReference type="UniPathway" id="UPA00662"/>
<dbReference type="InterPro" id="IPR040079">
    <property type="entry name" value="Glutathione_S-Trfase"/>
</dbReference>
<comment type="subcellular location">
    <subcellularLocation>
        <location evidence="18">Endomembrane system</location>
        <topology evidence="18">Single-pass membrane protein</topology>
    </subcellularLocation>
</comment>
<dbReference type="InterPro" id="IPR011767">
    <property type="entry name" value="GLR_AS"/>
</dbReference>
<keyword evidence="7" id="KW-0643">Prostaglandin biosynthesis</keyword>
<name>A0A023FZS3_AMBPA</name>
<keyword evidence="8" id="KW-0812">Transmembrane</keyword>
<evidence type="ECO:0000256" key="12">
    <source>
        <dbReference type="ARBA" id="ARBA00023136"/>
    </source>
</evidence>
<dbReference type="InterPro" id="IPR036282">
    <property type="entry name" value="Glutathione-S-Trfase_C_sf"/>
</dbReference>
<dbReference type="GO" id="GO:0001516">
    <property type="term" value="P:prostaglandin biosynthetic process"/>
    <property type="evidence" value="ECO:0007669"/>
    <property type="project" value="UniProtKB-UniPathway"/>
</dbReference>
<dbReference type="Gene3D" id="3.40.30.10">
    <property type="entry name" value="Glutaredoxin"/>
    <property type="match status" value="1"/>
</dbReference>
<keyword evidence="20" id="KW-0808">Transferase</keyword>
<dbReference type="Pfam" id="PF13417">
    <property type="entry name" value="GST_N_3"/>
    <property type="match status" value="1"/>
</dbReference>
<keyword evidence="9" id="KW-0276">Fatty acid metabolism</keyword>
<dbReference type="PANTHER" id="PTHR12782">
    <property type="entry name" value="MICROSOMAL PROSTAGLANDIN E SYNTHASE-2"/>
    <property type="match status" value="1"/>
</dbReference>
<evidence type="ECO:0000256" key="5">
    <source>
        <dbReference type="ARBA" id="ARBA00022501"/>
    </source>
</evidence>
<evidence type="ECO:0000256" key="1">
    <source>
        <dbReference type="ARBA" id="ARBA00004702"/>
    </source>
</evidence>
<evidence type="ECO:0000256" key="6">
    <source>
        <dbReference type="ARBA" id="ARBA00022516"/>
    </source>
</evidence>
<evidence type="ECO:0000259" key="19">
    <source>
        <dbReference type="Pfam" id="PF13417"/>
    </source>
</evidence>
<dbReference type="GO" id="GO:0005739">
    <property type="term" value="C:mitochondrion"/>
    <property type="evidence" value="ECO:0007669"/>
    <property type="project" value="TreeGrafter"/>
</dbReference>
<dbReference type="SFLD" id="SFLDG01203">
    <property type="entry name" value="Prostaglandin_E_synthase_like1"/>
    <property type="match status" value="1"/>
</dbReference>
<keyword evidence="11" id="KW-0443">Lipid metabolism</keyword>
<dbReference type="Gene3D" id="6.20.200.30">
    <property type="match status" value="1"/>
</dbReference>
<evidence type="ECO:0000256" key="17">
    <source>
        <dbReference type="ARBA" id="ARBA00031041"/>
    </source>
</evidence>
<comment type="pathway">
    <text evidence="1">Lipid metabolism; prostaglandin biosynthesis.</text>
</comment>
<dbReference type="SUPFAM" id="SSF47616">
    <property type="entry name" value="GST C-terminal domain-like"/>
    <property type="match status" value="1"/>
</dbReference>
<comment type="catalytic activity">
    <reaction evidence="16">
        <text>prostaglandin H2 = prostaglandin E2</text>
        <dbReference type="Rhea" id="RHEA:12893"/>
        <dbReference type="ChEBI" id="CHEBI:57405"/>
        <dbReference type="ChEBI" id="CHEBI:606564"/>
        <dbReference type="EC" id="5.3.99.3"/>
    </reaction>
    <physiologicalReaction direction="left-to-right" evidence="16">
        <dbReference type="Rhea" id="RHEA:12894"/>
    </physiologicalReaction>
</comment>
<evidence type="ECO:0000256" key="2">
    <source>
        <dbReference type="ARBA" id="ARBA00007409"/>
    </source>
</evidence>
<dbReference type="SFLD" id="SFLDS00019">
    <property type="entry name" value="Glutathione_Transferase_(cytos"/>
    <property type="match status" value="1"/>
</dbReference>
<dbReference type="GO" id="GO:0016740">
    <property type="term" value="F:transferase activity"/>
    <property type="evidence" value="ECO:0007669"/>
    <property type="project" value="UniProtKB-KW"/>
</dbReference>
<dbReference type="EMBL" id="GBBL01000318">
    <property type="protein sequence ID" value="JAC27002.1"/>
    <property type="molecule type" value="mRNA"/>
</dbReference>
<evidence type="ECO:0000256" key="15">
    <source>
        <dbReference type="ARBA" id="ARBA00023930"/>
    </source>
</evidence>